<dbReference type="EMBL" id="ML975199">
    <property type="protein sequence ID" value="KAF1807920.1"/>
    <property type="molecule type" value="Genomic_DNA"/>
</dbReference>
<protein>
    <recommendedName>
        <fullName evidence="4">Chromo domain-containing protein</fullName>
    </recommendedName>
</protein>
<reference evidence="3" key="3">
    <citation type="submission" date="2025-04" db="UniProtKB">
        <authorList>
            <consortium name="RefSeq"/>
        </authorList>
    </citation>
    <scope>IDENTIFICATION</scope>
    <source>
        <strain evidence="3">CBS 781.70</strain>
    </source>
</reference>
<dbReference type="OrthoDB" id="4509506at2759"/>
<dbReference type="RefSeq" id="XP_033529551.1">
    <property type="nucleotide sequence ID" value="XM_033678353.1"/>
</dbReference>
<evidence type="ECO:0000313" key="1">
    <source>
        <dbReference type="EMBL" id="KAF1807920.1"/>
    </source>
</evidence>
<evidence type="ECO:0000313" key="2">
    <source>
        <dbReference type="Proteomes" id="UP000504638"/>
    </source>
</evidence>
<evidence type="ECO:0008006" key="4">
    <source>
        <dbReference type="Google" id="ProtNLM"/>
    </source>
</evidence>
<accession>A0A6G1FQD8</accession>
<reference evidence="1 3" key="1">
    <citation type="submission" date="2020-01" db="EMBL/GenBank/DDBJ databases">
        <authorList>
            <consortium name="DOE Joint Genome Institute"/>
            <person name="Haridas S."/>
            <person name="Albert R."/>
            <person name="Binder M."/>
            <person name="Bloem J."/>
            <person name="Labutti K."/>
            <person name="Salamov A."/>
            <person name="Andreopoulos B."/>
            <person name="Baker S.E."/>
            <person name="Barry K."/>
            <person name="Bills G."/>
            <person name="Bluhm B.H."/>
            <person name="Cannon C."/>
            <person name="Castanera R."/>
            <person name="Culley D.E."/>
            <person name="Daum C."/>
            <person name="Ezra D."/>
            <person name="Gonzalez J.B."/>
            <person name="Henrissat B."/>
            <person name="Kuo A."/>
            <person name="Liang C."/>
            <person name="Lipzen A."/>
            <person name="Lutzoni F."/>
            <person name="Magnuson J."/>
            <person name="Mondo S."/>
            <person name="Nolan M."/>
            <person name="Ohm R."/>
            <person name="Pangilinan J."/>
            <person name="Park H.-J."/>
            <person name="Ramirez L."/>
            <person name="Alfaro M."/>
            <person name="Sun H."/>
            <person name="Tritt A."/>
            <person name="Yoshinaga Y."/>
            <person name="Zwiers L.-H."/>
            <person name="Turgeon B.G."/>
            <person name="Goodwin S.B."/>
            <person name="Spatafora J.W."/>
            <person name="Crous P.W."/>
            <person name="Grigoriev I.V."/>
        </authorList>
    </citation>
    <scope>NUCLEOTIDE SEQUENCE</scope>
    <source>
        <strain evidence="1 3">CBS 781.70</strain>
    </source>
</reference>
<sequence length="113" mass="13122">MRNIKLPDNRKRKLARLYEQFTVTEVVGRSACRLNTPVGIHNVFHNMLIRPTANDPFPSQRQDDVQPDPIDVDGHNEWALLEILDDRVKRGRGRGGPLKREFLCRWEGYAELS</sequence>
<dbReference type="Proteomes" id="UP000504638">
    <property type="component" value="Unplaced"/>
</dbReference>
<keyword evidence="2" id="KW-1185">Reference proteome</keyword>
<name>A0A6G1FQD8_9PEZI</name>
<dbReference type="AlphaFoldDB" id="A0A6G1FQD8"/>
<gene>
    <name evidence="1 3" type="ORF">P152DRAFT_453293</name>
</gene>
<evidence type="ECO:0000313" key="3">
    <source>
        <dbReference type="RefSeq" id="XP_033529551.1"/>
    </source>
</evidence>
<reference evidence="3" key="2">
    <citation type="submission" date="2020-04" db="EMBL/GenBank/DDBJ databases">
        <authorList>
            <consortium name="NCBI Genome Project"/>
        </authorList>
    </citation>
    <scope>NUCLEOTIDE SEQUENCE</scope>
    <source>
        <strain evidence="3">CBS 781.70</strain>
    </source>
</reference>
<dbReference type="GeneID" id="54418923"/>
<proteinExistence type="predicted"/>
<organism evidence="1">
    <name type="scientific">Eremomyces bilateralis CBS 781.70</name>
    <dbReference type="NCBI Taxonomy" id="1392243"/>
    <lineage>
        <taxon>Eukaryota</taxon>
        <taxon>Fungi</taxon>
        <taxon>Dikarya</taxon>
        <taxon>Ascomycota</taxon>
        <taxon>Pezizomycotina</taxon>
        <taxon>Dothideomycetes</taxon>
        <taxon>Dothideomycetes incertae sedis</taxon>
        <taxon>Eremomycetales</taxon>
        <taxon>Eremomycetaceae</taxon>
        <taxon>Eremomyces</taxon>
    </lineage>
</organism>